<dbReference type="Proteomes" id="UP000729402">
    <property type="component" value="Unassembled WGS sequence"/>
</dbReference>
<evidence type="ECO:0000256" key="1">
    <source>
        <dbReference type="SAM" id="MobiDB-lite"/>
    </source>
</evidence>
<feature type="compositionally biased region" description="Low complexity" evidence="1">
    <location>
        <begin position="39"/>
        <end position="52"/>
    </location>
</feature>
<comment type="caution">
    <text evidence="2">The sequence shown here is derived from an EMBL/GenBank/DDBJ whole genome shotgun (WGS) entry which is preliminary data.</text>
</comment>
<reference evidence="2" key="2">
    <citation type="submission" date="2021-02" db="EMBL/GenBank/DDBJ databases">
        <authorList>
            <person name="Kimball J.A."/>
            <person name="Haas M.W."/>
            <person name="Macchietto M."/>
            <person name="Kono T."/>
            <person name="Duquette J."/>
            <person name="Shao M."/>
        </authorList>
    </citation>
    <scope>NUCLEOTIDE SEQUENCE</scope>
    <source>
        <tissue evidence="2">Fresh leaf tissue</tissue>
    </source>
</reference>
<dbReference type="AlphaFoldDB" id="A0A8J5VC52"/>
<sequence length="123" mass="13146">MQVLVDLQQVVANLRAYLGLTLAASTLLSFPYDATSFPTVPSPSPITVVGAHGDYEGGGDEGRDGKNDPTDDEEVVDSAIRSFSNSTDDDRVELAPQTLPLPMDEEGTEPKEEEGYVGSSNRD</sequence>
<dbReference type="EMBL" id="JAAALK010000287">
    <property type="protein sequence ID" value="KAG8060180.1"/>
    <property type="molecule type" value="Genomic_DNA"/>
</dbReference>
<feature type="region of interest" description="Disordered" evidence="1">
    <location>
        <begin position="39"/>
        <end position="123"/>
    </location>
</feature>
<evidence type="ECO:0000313" key="3">
    <source>
        <dbReference type="Proteomes" id="UP000729402"/>
    </source>
</evidence>
<feature type="compositionally biased region" description="Basic and acidic residues" evidence="1">
    <location>
        <begin position="60"/>
        <end position="69"/>
    </location>
</feature>
<reference evidence="2" key="1">
    <citation type="journal article" date="2021" name="bioRxiv">
        <title>Whole Genome Assembly and Annotation of Northern Wild Rice, Zizania palustris L., Supports a Whole Genome Duplication in the Zizania Genus.</title>
        <authorList>
            <person name="Haas M."/>
            <person name="Kono T."/>
            <person name="Macchietto M."/>
            <person name="Millas R."/>
            <person name="McGilp L."/>
            <person name="Shao M."/>
            <person name="Duquette J."/>
            <person name="Hirsch C.N."/>
            <person name="Kimball J."/>
        </authorList>
    </citation>
    <scope>NUCLEOTIDE SEQUENCE</scope>
    <source>
        <tissue evidence="2">Fresh leaf tissue</tissue>
    </source>
</reference>
<organism evidence="2 3">
    <name type="scientific">Zizania palustris</name>
    <name type="common">Northern wild rice</name>
    <dbReference type="NCBI Taxonomy" id="103762"/>
    <lineage>
        <taxon>Eukaryota</taxon>
        <taxon>Viridiplantae</taxon>
        <taxon>Streptophyta</taxon>
        <taxon>Embryophyta</taxon>
        <taxon>Tracheophyta</taxon>
        <taxon>Spermatophyta</taxon>
        <taxon>Magnoliopsida</taxon>
        <taxon>Liliopsida</taxon>
        <taxon>Poales</taxon>
        <taxon>Poaceae</taxon>
        <taxon>BOP clade</taxon>
        <taxon>Oryzoideae</taxon>
        <taxon>Oryzeae</taxon>
        <taxon>Zizaniinae</taxon>
        <taxon>Zizania</taxon>
    </lineage>
</organism>
<keyword evidence="3" id="KW-1185">Reference proteome</keyword>
<protein>
    <submittedName>
        <fullName evidence="2">Uncharacterized protein</fullName>
    </submittedName>
</protein>
<name>A0A8J5VC52_ZIZPA</name>
<accession>A0A8J5VC52</accession>
<evidence type="ECO:0000313" key="2">
    <source>
        <dbReference type="EMBL" id="KAG8060180.1"/>
    </source>
</evidence>
<gene>
    <name evidence="2" type="ORF">GUJ93_ZPchr0002g26722</name>
</gene>
<proteinExistence type="predicted"/>